<dbReference type="RefSeq" id="WP_380826206.1">
    <property type="nucleotide sequence ID" value="NZ_JBHTCG010000006.1"/>
</dbReference>
<keyword evidence="2" id="KW-1185">Reference proteome</keyword>
<evidence type="ECO:0000313" key="1">
    <source>
        <dbReference type="EMBL" id="MFC7382852.1"/>
    </source>
</evidence>
<reference evidence="2" key="1">
    <citation type="journal article" date="2019" name="Int. J. Syst. Evol. Microbiol.">
        <title>The Global Catalogue of Microorganisms (GCM) 10K type strain sequencing project: providing services to taxonomists for standard genome sequencing and annotation.</title>
        <authorList>
            <consortium name="The Broad Institute Genomics Platform"/>
            <consortium name="The Broad Institute Genome Sequencing Center for Infectious Disease"/>
            <person name="Wu L."/>
            <person name="Ma J."/>
        </authorList>
    </citation>
    <scope>NUCLEOTIDE SEQUENCE [LARGE SCALE GENOMIC DNA]</scope>
    <source>
        <strain evidence="2">CECT 7649</strain>
    </source>
</reference>
<dbReference type="Proteomes" id="UP001596496">
    <property type="component" value="Unassembled WGS sequence"/>
</dbReference>
<dbReference type="EMBL" id="JBHTCG010000006">
    <property type="protein sequence ID" value="MFC7382852.1"/>
    <property type="molecule type" value="Genomic_DNA"/>
</dbReference>
<name>A0ABW2P2W8_9ACTN</name>
<sequence>MRRRGLARRLDALEANRPGKWSFRLDDGSTVYVSIDAVFAVFTEGARWMYPECGDPPVPCERADCSHNVPEGPLSRDLDLIGRAVATSDQGILGGSAIELARAAREKWALVGGPPR</sequence>
<evidence type="ECO:0000313" key="2">
    <source>
        <dbReference type="Proteomes" id="UP001596496"/>
    </source>
</evidence>
<gene>
    <name evidence="1" type="ORF">ACFQSB_11600</name>
</gene>
<comment type="caution">
    <text evidence="1">The sequence shown here is derived from an EMBL/GenBank/DDBJ whole genome shotgun (WGS) entry which is preliminary data.</text>
</comment>
<proteinExistence type="predicted"/>
<organism evidence="1 2">
    <name type="scientific">Sphaerisporangium rhizosphaerae</name>
    <dbReference type="NCBI Taxonomy" id="2269375"/>
    <lineage>
        <taxon>Bacteria</taxon>
        <taxon>Bacillati</taxon>
        <taxon>Actinomycetota</taxon>
        <taxon>Actinomycetes</taxon>
        <taxon>Streptosporangiales</taxon>
        <taxon>Streptosporangiaceae</taxon>
        <taxon>Sphaerisporangium</taxon>
    </lineage>
</organism>
<protein>
    <submittedName>
        <fullName evidence="1">Uncharacterized protein</fullName>
    </submittedName>
</protein>
<accession>A0ABW2P2W8</accession>